<evidence type="ECO:0000313" key="4">
    <source>
        <dbReference type="Proteomes" id="UP000664203"/>
    </source>
</evidence>
<comment type="caution">
    <text evidence="3">The sequence shown here is derived from an EMBL/GenBank/DDBJ whole genome shotgun (WGS) entry which is preliminary data.</text>
</comment>
<evidence type="ECO:0000313" key="3">
    <source>
        <dbReference type="EMBL" id="CAF9907680.1"/>
    </source>
</evidence>
<evidence type="ECO:0000256" key="1">
    <source>
        <dbReference type="ARBA" id="ARBA00022801"/>
    </source>
</evidence>
<dbReference type="GO" id="GO:0016787">
    <property type="term" value="F:hydrolase activity"/>
    <property type="evidence" value="ECO:0007669"/>
    <property type="project" value="UniProtKB-KW"/>
</dbReference>
<name>A0A8H3ELD4_9LECA</name>
<accession>A0A8H3ELD4</accession>
<keyword evidence="1" id="KW-0378">Hydrolase</keyword>
<evidence type="ECO:0000259" key="2">
    <source>
        <dbReference type="Pfam" id="PF00561"/>
    </source>
</evidence>
<feature type="domain" description="AB hydrolase-1" evidence="2">
    <location>
        <begin position="2"/>
        <end position="100"/>
    </location>
</feature>
<dbReference type="Gene3D" id="3.40.50.1820">
    <property type="entry name" value="alpha/beta hydrolase"/>
    <property type="match status" value="1"/>
</dbReference>
<dbReference type="InterPro" id="IPR050266">
    <property type="entry name" value="AB_hydrolase_sf"/>
</dbReference>
<dbReference type="PRINTS" id="PR00111">
    <property type="entry name" value="ABHYDROLASE"/>
</dbReference>
<dbReference type="Proteomes" id="UP000664203">
    <property type="component" value="Unassembled WGS sequence"/>
</dbReference>
<dbReference type="InterPro" id="IPR000073">
    <property type="entry name" value="AB_hydrolase_1"/>
</dbReference>
<protein>
    <recommendedName>
        <fullName evidence="2">AB hydrolase-1 domain-containing protein</fullName>
    </recommendedName>
</protein>
<dbReference type="PANTHER" id="PTHR43798">
    <property type="entry name" value="MONOACYLGLYCEROL LIPASE"/>
    <property type="match status" value="1"/>
</dbReference>
<keyword evidence="4" id="KW-1185">Reference proteome</keyword>
<organism evidence="3 4">
    <name type="scientific">Alectoria fallacina</name>
    <dbReference type="NCBI Taxonomy" id="1903189"/>
    <lineage>
        <taxon>Eukaryota</taxon>
        <taxon>Fungi</taxon>
        <taxon>Dikarya</taxon>
        <taxon>Ascomycota</taxon>
        <taxon>Pezizomycotina</taxon>
        <taxon>Lecanoromycetes</taxon>
        <taxon>OSLEUM clade</taxon>
        <taxon>Lecanoromycetidae</taxon>
        <taxon>Lecanorales</taxon>
        <taxon>Lecanorineae</taxon>
        <taxon>Parmeliaceae</taxon>
        <taxon>Alectoria</taxon>
    </lineage>
</organism>
<reference evidence="3" key="1">
    <citation type="submission" date="2021-03" db="EMBL/GenBank/DDBJ databases">
        <authorList>
            <person name="Tagirdzhanova G."/>
        </authorList>
    </citation>
    <scope>NUCLEOTIDE SEQUENCE</scope>
</reference>
<dbReference type="SUPFAM" id="SSF53474">
    <property type="entry name" value="alpha/beta-Hydrolases"/>
    <property type="match status" value="1"/>
</dbReference>
<dbReference type="InterPro" id="IPR029058">
    <property type="entry name" value="AB_hydrolase_fold"/>
</dbReference>
<dbReference type="Pfam" id="PF00561">
    <property type="entry name" value="Abhydrolase_1"/>
    <property type="match status" value="1"/>
</dbReference>
<dbReference type="GO" id="GO:0016020">
    <property type="term" value="C:membrane"/>
    <property type="evidence" value="ECO:0007669"/>
    <property type="project" value="TreeGrafter"/>
</dbReference>
<gene>
    <name evidence="3" type="ORF">ALECFALPRED_003750</name>
</gene>
<dbReference type="OrthoDB" id="2851338at2759"/>
<dbReference type="EMBL" id="CAJPDR010000023">
    <property type="protein sequence ID" value="CAF9907680.1"/>
    <property type="molecule type" value="Genomic_DNA"/>
</dbReference>
<dbReference type="PANTHER" id="PTHR43798:SF31">
    <property type="entry name" value="AB HYDROLASE SUPERFAMILY PROTEIN YCLE"/>
    <property type="match status" value="1"/>
</dbReference>
<sequence length="228" mass="25474">MHMWDSSIALLKQRFPSFRFLRYDSRGYRFEGCDKPLNLDVVASDDKALLDALLIPKAHALIGVSMGGITTIAIASRYPDRLERFVACDFHVATDKVNEAAWDQGVQFAKDQGMEALGKQSVERWLTLKSRDSPEWNKAISMVAAASIEGMESSSKVLYHHDETENLRRVRLPSLYIVGAEDGRCTGVMKEFVAANATNAEFREVEGAGQQPMIGIWRPTICPLCPHL</sequence>
<proteinExistence type="predicted"/>
<dbReference type="AlphaFoldDB" id="A0A8H3ELD4"/>